<name>A0A3L7E0R4_9GAMM</name>
<comment type="caution">
    <text evidence="21">The sequence shown here is derived from an EMBL/GenBank/DDBJ whole genome shotgun (WGS) entry which is preliminary data.</text>
</comment>
<evidence type="ECO:0000256" key="16">
    <source>
        <dbReference type="ARBA" id="ARBA00048540"/>
    </source>
</evidence>
<sequence>MIRRPVPARSHSLEWLFYVRASLLALLVAGLAACARDASLLKLGGQTMGTTWSATLILPPDSDQEELQLLAGIEALLESVNNSMSTYREDSEISRFNRTPVGEWFPLSQGFYEVLSAAMAIGWQSGGAYDVTVGPLVNLWGFGPGGQAPEPPADAAIKSAMARVGQDYLRVDGEALRLRKDADVYLDFSSIAKGFAVDEIARYLGAAGISNYMVEVGGEMRLSGYSPRGDSWRVAIEQPQAGGFGIARTIYLGNAAVATSGDYRNFFEVDGKRYSHSIDPRTGRPVAHELVSVTVVHPSTMMADAWATALTVLGADEAFAVAQAQGLAVYLIQREGQGFSSRHTDAFAPYLVEAETGQQ</sequence>
<evidence type="ECO:0000256" key="6">
    <source>
        <dbReference type="ARBA" id="ARBA00022630"/>
    </source>
</evidence>
<evidence type="ECO:0000256" key="4">
    <source>
        <dbReference type="ARBA" id="ARBA00022475"/>
    </source>
</evidence>
<protein>
    <recommendedName>
        <fullName evidence="3 18">FAD:protein FMN transferase</fullName>
        <ecNumber evidence="2 18">2.7.1.180</ecNumber>
    </recommendedName>
    <alternativeName>
        <fullName evidence="15 18">Flavin transferase</fullName>
    </alternativeName>
</protein>
<proteinExistence type="inferred from homology"/>
<dbReference type="GO" id="GO:0005886">
    <property type="term" value="C:plasma membrane"/>
    <property type="evidence" value="ECO:0007669"/>
    <property type="project" value="UniProtKB-SubCell"/>
</dbReference>
<keyword evidence="5 20" id="KW-0997">Cell inner membrane</keyword>
<dbReference type="GO" id="GO:0046872">
    <property type="term" value="F:metal ion binding"/>
    <property type="evidence" value="ECO:0007669"/>
    <property type="project" value="UniProtKB-UniRule"/>
</dbReference>
<evidence type="ECO:0000256" key="2">
    <source>
        <dbReference type="ARBA" id="ARBA00011955"/>
    </source>
</evidence>
<keyword evidence="14 20" id="KW-0449">Lipoprotein</keyword>
<evidence type="ECO:0000256" key="11">
    <source>
        <dbReference type="ARBA" id="ARBA00022842"/>
    </source>
</evidence>
<dbReference type="InterPro" id="IPR024932">
    <property type="entry name" value="ApbE"/>
</dbReference>
<keyword evidence="22" id="KW-1185">Reference proteome</keyword>
<evidence type="ECO:0000256" key="20">
    <source>
        <dbReference type="RuleBase" id="RU363002"/>
    </source>
</evidence>
<dbReference type="InterPro" id="IPR003374">
    <property type="entry name" value="ApbE-like_sf"/>
</dbReference>
<comment type="subcellular location">
    <subcellularLocation>
        <location evidence="17 20">Cell inner membrane</location>
        <topology evidence="17 20">Lipid-anchor</topology>
        <orientation evidence="17 20">Periplasmic side</orientation>
    </subcellularLocation>
</comment>
<keyword evidence="8 18" id="KW-0479">Metal-binding</keyword>
<evidence type="ECO:0000256" key="3">
    <source>
        <dbReference type="ARBA" id="ARBA00016337"/>
    </source>
</evidence>
<reference evidence="21 22" key="1">
    <citation type="submission" date="2018-07" db="EMBL/GenBank/DDBJ databases">
        <title>Halioglobus sp. genome submission.</title>
        <authorList>
            <person name="Ye M.-Q."/>
            <person name="Du Z.-J."/>
        </authorList>
    </citation>
    <scope>NUCLEOTIDE SEQUENCE [LARGE SCALE GENOMIC DNA]</scope>
    <source>
        <strain evidence="21 22">U0301</strain>
    </source>
</reference>
<organism evidence="21 22">
    <name type="scientific">Seongchinamella sediminis</name>
    <dbReference type="NCBI Taxonomy" id="2283635"/>
    <lineage>
        <taxon>Bacteria</taxon>
        <taxon>Pseudomonadati</taxon>
        <taxon>Pseudomonadota</taxon>
        <taxon>Gammaproteobacteria</taxon>
        <taxon>Cellvibrionales</taxon>
        <taxon>Halieaceae</taxon>
        <taxon>Seongchinamella</taxon>
    </lineage>
</organism>
<evidence type="ECO:0000256" key="19">
    <source>
        <dbReference type="PIRSR" id="PIRSR006268-2"/>
    </source>
</evidence>
<feature type="binding site" evidence="19">
    <location>
        <position position="190"/>
    </location>
    <ligand>
        <name>Mg(2+)</name>
        <dbReference type="ChEBI" id="CHEBI:18420"/>
    </ligand>
</feature>
<evidence type="ECO:0000256" key="5">
    <source>
        <dbReference type="ARBA" id="ARBA00022519"/>
    </source>
</evidence>
<feature type="binding site" evidence="19">
    <location>
        <position position="308"/>
    </location>
    <ligand>
        <name>Mg(2+)</name>
        <dbReference type="ChEBI" id="CHEBI:18420"/>
    </ligand>
</feature>
<keyword evidence="6 18" id="KW-0285">Flavoprotein</keyword>
<feature type="binding site" evidence="19">
    <location>
        <position position="304"/>
    </location>
    <ligand>
        <name>Mg(2+)</name>
        <dbReference type="ChEBI" id="CHEBI:18420"/>
    </ligand>
</feature>
<comment type="function">
    <text evidence="20">Flavin transferase that catalyzes the transfer of the FMN moiety of FAD and its covalent binding to the hydroxyl group of a threonine residue in a target flavoprotein.</text>
</comment>
<evidence type="ECO:0000256" key="7">
    <source>
        <dbReference type="ARBA" id="ARBA00022679"/>
    </source>
</evidence>
<evidence type="ECO:0000256" key="13">
    <source>
        <dbReference type="ARBA" id="ARBA00023139"/>
    </source>
</evidence>
<keyword evidence="9" id="KW-0732">Signal</keyword>
<comment type="cofactor">
    <cofactor evidence="19">
        <name>Mg(2+)</name>
        <dbReference type="ChEBI" id="CHEBI:18420"/>
    </cofactor>
    <cofactor evidence="19">
        <name>Mn(2+)</name>
        <dbReference type="ChEBI" id="CHEBI:29035"/>
    </cofactor>
    <text evidence="19">Magnesium. Can also use manganese.</text>
</comment>
<dbReference type="PANTHER" id="PTHR30040:SF2">
    <property type="entry name" value="FAD:PROTEIN FMN TRANSFERASE"/>
    <property type="match status" value="1"/>
</dbReference>
<dbReference type="Proteomes" id="UP000265509">
    <property type="component" value="Unassembled WGS sequence"/>
</dbReference>
<dbReference type="AlphaFoldDB" id="A0A3L7E0R4"/>
<dbReference type="OrthoDB" id="9778595at2"/>
<dbReference type="EMBL" id="QRAN01000003">
    <property type="protein sequence ID" value="RLQ23096.1"/>
    <property type="molecule type" value="Genomic_DNA"/>
</dbReference>
<gene>
    <name evidence="21" type="ORF">DWB85_03745</name>
</gene>
<dbReference type="PROSITE" id="PS51257">
    <property type="entry name" value="PROKAR_LIPOPROTEIN"/>
    <property type="match status" value="1"/>
</dbReference>
<comment type="similarity">
    <text evidence="1 18 20">Belongs to the ApbE family.</text>
</comment>
<keyword evidence="12" id="KW-0472">Membrane</keyword>
<keyword evidence="4" id="KW-1003">Cell membrane</keyword>
<dbReference type="PANTHER" id="PTHR30040">
    <property type="entry name" value="THIAMINE BIOSYNTHESIS LIPOPROTEIN APBE"/>
    <property type="match status" value="1"/>
</dbReference>
<keyword evidence="7 18" id="KW-0808">Transferase</keyword>
<evidence type="ECO:0000313" key="22">
    <source>
        <dbReference type="Proteomes" id="UP000265509"/>
    </source>
</evidence>
<evidence type="ECO:0000256" key="8">
    <source>
        <dbReference type="ARBA" id="ARBA00022723"/>
    </source>
</evidence>
<evidence type="ECO:0000256" key="10">
    <source>
        <dbReference type="ARBA" id="ARBA00022827"/>
    </source>
</evidence>
<accession>A0A3L7E0R4</accession>
<evidence type="ECO:0000313" key="21">
    <source>
        <dbReference type="EMBL" id="RLQ23096.1"/>
    </source>
</evidence>
<dbReference type="PIRSF" id="PIRSF006268">
    <property type="entry name" value="ApbE"/>
    <property type="match status" value="1"/>
</dbReference>
<dbReference type="GO" id="GO:0016740">
    <property type="term" value="F:transferase activity"/>
    <property type="evidence" value="ECO:0007669"/>
    <property type="project" value="UniProtKB-UniRule"/>
</dbReference>
<evidence type="ECO:0000256" key="1">
    <source>
        <dbReference type="ARBA" id="ARBA00008282"/>
    </source>
</evidence>
<dbReference type="EC" id="2.7.1.180" evidence="2 18"/>
<evidence type="ECO:0000256" key="12">
    <source>
        <dbReference type="ARBA" id="ARBA00023136"/>
    </source>
</evidence>
<evidence type="ECO:0000256" key="9">
    <source>
        <dbReference type="ARBA" id="ARBA00022729"/>
    </source>
</evidence>
<evidence type="ECO:0000256" key="14">
    <source>
        <dbReference type="ARBA" id="ARBA00023288"/>
    </source>
</evidence>
<dbReference type="SUPFAM" id="SSF143631">
    <property type="entry name" value="ApbE-like"/>
    <property type="match status" value="1"/>
</dbReference>
<dbReference type="Gene3D" id="3.10.520.10">
    <property type="entry name" value="ApbE-like domains"/>
    <property type="match status" value="1"/>
</dbReference>
<keyword evidence="11 18" id="KW-0460">Magnesium</keyword>
<evidence type="ECO:0000256" key="18">
    <source>
        <dbReference type="PIRNR" id="PIRNR006268"/>
    </source>
</evidence>
<comment type="catalytic activity">
    <reaction evidence="16 18 20">
        <text>L-threonyl-[protein] + FAD = FMN-L-threonyl-[protein] + AMP + H(+)</text>
        <dbReference type="Rhea" id="RHEA:36847"/>
        <dbReference type="Rhea" id="RHEA-COMP:11060"/>
        <dbReference type="Rhea" id="RHEA-COMP:11061"/>
        <dbReference type="ChEBI" id="CHEBI:15378"/>
        <dbReference type="ChEBI" id="CHEBI:30013"/>
        <dbReference type="ChEBI" id="CHEBI:57692"/>
        <dbReference type="ChEBI" id="CHEBI:74257"/>
        <dbReference type="ChEBI" id="CHEBI:456215"/>
        <dbReference type="EC" id="2.7.1.180"/>
    </reaction>
</comment>
<evidence type="ECO:0000256" key="15">
    <source>
        <dbReference type="ARBA" id="ARBA00031306"/>
    </source>
</evidence>
<keyword evidence="13" id="KW-0564">Palmitate</keyword>
<dbReference type="Pfam" id="PF02424">
    <property type="entry name" value="ApbE"/>
    <property type="match status" value="1"/>
</dbReference>
<dbReference type="FunFam" id="3.10.520.10:FF:000001">
    <property type="entry name" value="FAD:protein FMN transferase"/>
    <property type="match status" value="1"/>
</dbReference>
<keyword evidence="10 18" id="KW-0274">FAD</keyword>
<evidence type="ECO:0000256" key="17">
    <source>
        <dbReference type="ARBA" id="ARBA00060485"/>
    </source>
</evidence>